<organism evidence="3 4">
    <name type="scientific">Klebsormidium nitens</name>
    <name type="common">Green alga</name>
    <name type="synonym">Ulothrix nitens</name>
    <dbReference type="NCBI Taxonomy" id="105231"/>
    <lineage>
        <taxon>Eukaryota</taxon>
        <taxon>Viridiplantae</taxon>
        <taxon>Streptophyta</taxon>
        <taxon>Klebsormidiophyceae</taxon>
        <taxon>Klebsormidiales</taxon>
        <taxon>Klebsormidiaceae</taxon>
        <taxon>Klebsormidium</taxon>
    </lineage>
</organism>
<gene>
    <name evidence="3" type="ORF">KFL_000450030</name>
</gene>
<dbReference type="Proteomes" id="UP000054558">
    <property type="component" value="Unassembled WGS sequence"/>
</dbReference>
<feature type="region of interest" description="Disordered" evidence="1">
    <location>
        <begin position="657"/>
        <end position="772"/>
    </location>
</feature>
<dbReference type="OMA" id="CENDHHF"/>
<dbReference type="STRING" id="105231.A0A1Y1HU48"/>
<dbReference type="InterPro" id="IPR014002">
    <property type="entry name" value="Agenet_dom_plant"/>
</dbReference>
<dbReference type="SMART" id="SM00743">
    <property type="entry name" value="Agenet"/>
    <property type="match status" value="2"/>
</dbReference>
<dbReference type="Pfam" id="PF05641">
    <property type="entry name" value="Agenet"/>
    <property type="match status" value="1"/>
</dbReference>
<feature type="domain" description="Agenet" evidence="2">
    <location>
        <begin position="371"/>
        <end position="437"/>
    </location>
</feature>
<keyword evidence="4" id="KW-1185">Reference proteome</keyword>
<evidence type="ECO:0000313" key="4">
    <source>
        <dbReference type="Proteomes" id="UP000054558"/>
    </source>
</evidence>
<feature type="region of interest" description="Disordered" evidence="1">
    <location>
        <begin position="1"/>
        <end position="21"/>
    </location>
</feature>
<dbReference type="Gene3D" id="2.30.30.490">
    <property type="match status" value="1"/>
</dbReference>
<sequence length="818" mass="88095">MKTAAPRRKSPSSPGEGQFDDYEERFVSLERHQRVVHYYLRRNGKETLAVVGTEKSPRHLNYVVQAAFLEAVGLSPSGELIKWRTRREVLEWLDTFVKEPKGGHGQPPSFEERATGKFKKQKKLSSAVVGKLPRRPAESWLGDDGRTHFSSVNQKGTTIAAHDFVRIAGVTGSEKVAYVEDLAQAEGEEVVLEVRWLQPADSLHAKRLLLTDSTDEVPIADVAGPAAVLTEAHWDRFSPSLPEAQLKHVYFSSGGPTGPSIQALKGYWTQRHAAQVLGDGVLSSLKPPRKRPADLPPSSPPHALYYAEDDVESTPPIRKKRRRVPGDPPRRLGRPPKLLTSAGGAVSPKPIHGGTKRVQGSPTTRGFGGFGGFAVGDAVETLSEDSGLRGCWFRGKVVAVAAPRRLKIRYDELDDEEAGGKLEEWVTVSRSSAKDSLNLRASGRSKVRPRPPKPALPVTFCPGTAVEAWWNDGWWEGVVSTEQEEKFEVFFPGEGDSAWFHPTDLRPSKEWLEGAWKEVPGLKDVAGLMNRGIPEAMCVENDSDEMPKAGAKLEDTGAEVKAEEGPCAMEVDDGHSPGTPAVCEPQKSAAVLALSSFPREKPSLLRTASGGGGGVRKLGPSNLGRSSAPLTSPPVGGGLKEAAGKHERFECLEKIEDEDEPANWGGFKGGPEGPPDRSVLPAGGEQSKVRTPRFDIVPTPAGKEHVVWTSPSPSPSCHGSLPPPAQKWESPANALESEQKAPPAEPEGGAAVAQQVPASRLAEMDPNSEVKEAACELPRPVIAVKRAEMPARASAAQQSCSVDAGPPKPGHPQPILSR</sequence>
<dbReference type="OrthoDB" id="1883212at2759"/>
<dbReference type="InterPro" id="IPR008395">
    <property type="entry name" value="Agenet-like_dom"/>
</dbReference>
<feature type="region of interest" description="Disordered" evidence="1">
    <location>
        <begin position="602"/>
        <end position="641"/>
    </location>
</feature>
<protein>
    <recommendedName>
        <fullName evidence="2">Agenet domain-containing protein</fullName>
    </recommendedName>
</protein>
<feature type="compositionally biased region" description="Low complexity" evidence="1">
    <location>
        <begin position="740"/>
        <end position="755"/>
    </location>
</feature>
<evidence type="ECO:0000259" key="2">
    <source>
        <dbReference type="SMART" id="SM00743"/>
    </source>
</evidence>
<dbReference type="AlphaFoldDB" id="A0A1Y1HU48"/>
<evidence type="ECO:0000256" key="1">
    <source>
        <dbReference type="SAM" id="MobiDB-lite"/>
    </source>
</evidence>
<feature type="region of interest" description="Disordered" evidence="1">
    <location>
        <begin position="281"/>
        <end position="366"/>
    </location>
</feature>
<feature type="domain" description="Agenet" evidence="2">
    <location>
        <begin position="458"/>
        <end position="513"/>
    </location>
</feature>
<feature type="compositionally biased region" description="Basic residues" evidence="1">
    <location>
        <begin position="1"/>
        <end position="10"/>
    </location>
</feature>
<name>A0A1Y1HU48_KLENI</name>
<accession>A0A1Y1HU48</accession>
<dbReference type="CDD" id="cd20405">
    <property type="entry name" value="Tudor_Agenet_AtDUF_rpt1_3"/>
    <property type="match status" value="1"/>
</dbReference>
<dbReference type="PANTHER" id="PTHR31917:SF101">
    <property type="entry name" value="OS07G0607300 PROTEIN"/>
    <property type="match status" value="1"/>
</dbReference>
<reference evidence="3 4" key="1">
    <citation type="journal article" date="2014" name="Nat. Commun.">
        <title>Klebsormidium flaccidum genome reveals primary factors for plant terrestrial adaptation.</title>
        <authorList>
            <person name="Hori K."/>
            <person name="Maruyama F."/>
            <person name="Fujisawa T."/>
            <person name="Togashi T."/>
            <person name="Yamamoto N."/>
            <person name="Seo M."/>
            <person name="Sato S."/>
            <person name="Yamada T."/>
            <person name="Mori H."/>
            <person name="Tajima N."/>
            <person name="Moriyama T."/>
            <person name="Ikeuchi M."/>
            <person name="Watanabe M."/>
            <person name="Wada H."/>
            <person name="Kobayashi K."/>
            <person name="Saito M."/>
            <person name="Masuda T."/>
            <person name="Sasaki-Sekimoto Y."/>
            <person name="Mashiguchi K."/>
            <person name="Awai K."/>
            <person name="Shimojima M."/>
            <person name="Masuda S."/>
            <person name="Iwai M."/>
            <person name="Nobusawa T."/>
            <person name="Narise T."/>
            <person name="Kondo S."/>
            <person name="Saito H."/>
            <person name="Sato R."/>
            <person name="Murakawa M."/>
            <person name="Ihara Y."/>
            <person name="Oshima-Yamada Y."/>
            <person name="Ohtaka K."/>
            <person name="Satoh M."/>
            <person name="Sonobe K."/>
            <person name="Ishii M."/>
            <person name="Ohtani R."/>
            <person name="Kanamori-Sato M."/>
            <person name="Honoki R."/>
            <person name="Miyazaki D."/>
            <person name="Mochizuki H."/>
            <person name="Umetsu J."/>
            <person name="Higashi K."/>
            <person name="Shibata D."/>
            <person name="Kamiya Y."/>
            <person name="Sato N."/>
            <person name="Nakamura Y."/>
            <person name="Tabata S."/>
            <person name="Ida S."/>
            <person name="Kurokawa K."/>
            <person name="Ohta H."/>
        </authorList>
    </citation>
    <scope>NUCLEOTIDE SEQUENCE [LARGE SCALE GENOMIC DNA]</scope>
    <source>
        <strain evidence="3 4">NIES-2285</strain>
    </source>
</reference>
<dbReference type="PANTHER" id="PTHR31917">
    <property type="entry name" value="AGENET DOMAIN-CONTAINING PROTEIN-RELATED"/>
    <property type="match status" value="1"/>
</dbReference>
<dbReference type="InterPro" id="IPR043151">
    <property type="entry name" value="BAH_sf"/>
</dbReference>
<proteinExistence type="predicted"/>
<evidence type="ECO:0000313" key="3">
    <source>
        <dbReference type="EMBL" id="GAQ80046.1"/>
    </source>
</evidence>
<feature type="region of interest" description="Disordered" evidence="1">
    <location>
        <begin position="788"/>
        <end position="818"/>
    </location>
</feature>
<dbReference type="EMBL" id="DF236994">
    <property type="protein sequence ID" value="GAQ80046.1"/>
    <property type="molecule type" value="Genomic_DNA"/>
</dbReference>